<dbReference type="Proteomes" id="UP000515823">
    <property type="component" value="Chromosome"/>
</dbReference>
<keyword evidence="7" id="KW-1185">Reference proteome</keyword>
<protein>
    <submittedName>
        <fullName evidence="6">Putative DNA modification/repair radical SAM protein</fullName>
    </submittedName>
</protein>
<evidence type="ECO:0000313" key="6">
    <source>
        <dbReference type="EMBL" id="QNM05546.1"/>
    </source>
</evidence>
<dbReference type="GO" id="GO:0051536">
    <property type="term" value="F:iron-sulfur cluster binding"/>
    <property type="evidence" value="ECO:0007669"/>
    <property type="project" value="UniProtKB-KW"/>
</dbReference>
<dbReference type="Gene3D" id="3.20.20.70">
    <property type="entry name" value="Aldolase class I"/>
    <property type="match status" value="1"/>
</dbReference>
<dbReference type="KEGG" id="qdo:H9Q78_14135"/>
<dbReference type="GO" id="GO:0046872">
    <property type="term" value="F:metal ion binding"/>
    <property type="evidence" value="ECO:0007669"/>
    <property type="project" value="UniProtKB-KW"/>
</dbReference>
<keyword evidence="3" id="KW-0408">Iron</keyword>
<dbReference type="GO" id="GO:0003677">
    <property type="term" value="F:DNA binding"/>
    <property type="evidence" value="ECO:0007669"/>
    <property type="project" value="InterPro"/>
</dbReference>
<dbReference type="Gene3D" id="1.10.150.320">
    <property type="entry name" value="Photosystem II 12 kDa extrinsic protein"/>
    <property type="match status" value="1"/>
</dbReference>
<dbReference type="SUPFAM" id="SSF47781">
    <property type="entry name" value="RuvA domain 2-like"/>
    <property type="match status" value="1"/>
</dbReference>
<dbReference type="SMART" id="SM00278">
    <property type="entry name" value="HhH1"/>
    <property type="match status" value="1"/>
</dbReference>
<dbReference type="EMBL" id="CP060634">
    <property type="protein sequence ID" value="QNM05546.1"/>
    <property type="molecule type" value="Genomic_DNA"/>
</dbReference>
<evidence type="ECO:0000256" key="3">
    <source>
        <dbReference type="ARBA" id="ARBA00023004"/>
    </source>
</evidence>
<dbReference type="RefSeq" id="WP_249302638.1">
    <property type="nucleotide sequence ID" value="NZ_CP060634.1"/>
</dbReference>
<evidence type="ECO:0000256" key="2">
    <source>
        <dbReference type="ARBA" id="ARBA00022723"/>
    </source>
</evidence>
<evidence type="ECO:0000259" key="5">
    <source>
        <dbReference type="SMART" id="SM00278"/>
    </source>
</evidence>
<keyword evidence="1" id="KW-0949">S-adenosyl-L-methionine</keyword>
<dbReference type="InterPro" id="IPR051675">
    <property type="entry name" value="Endo/Exo/Phosphatase_dom_1"/>
</dbReference>
<evidence type="ECO:0000256" key="1">
    <source>
        <dbReference type="ARBA" id="ARBA00022691"/>
    </source>
</evidence>
<name>A0A7G9G414_9FIRM</name>
<dbReference type="InterPro" id="IPR010994">
    <property type="entry name" value="RuvA_2-like"/>
</dbReference>
<evidence type="ECO:0000256" key="4">
    <source>
        <dbReference type="ARBA" id="ARBA00023014"/>
    </source>
</evidence>
<dbReference type="InterPro" id="IPR058240">
    <property type="entry name" value="rSAM_sf"/>
</dbReference>
<dbReference type="SFLD" id="SFLDG01102">
    <property type="entry name" value="Uncharacterised_Radical_SAM_Su"/>
    <property type="match status" value="1"/>
</dbReference>
<evidence type="ECO:0000313" key="7">
    <source>
        <dbReference type="Proteomes" id="UP000515823"/>
    </source>
</evidence>
<keyword evidence="2" id="KW-0479">Metal-binding</keyword>
<feature type="domain" description="Helix-hairpin-helix DNA-binding motif class 1" evidence="5">
    <location>
        <begin position="399"/>
        <end position="418"/>
    </location>
</feature>
<accession>A0A7G9G414</accession>
<dbReference type="SUPFAM" id="SSF102114">
    <property type="entry name" value="Radical SAM enzymes"/>
    <property type="match status" value="1"/>
</dbReference>
<dbReference type="GO" id="GO:0003824">
    <property type="term" value="F:catalytic activity"/>
    <property type="evidence" value="ECO:0007669"/>
    <property type="project" value="InterPro"/>
</dbReference>
<dbReference type="PANTHER" id="PTHR21180:SF9">
    <property type="entry name" value="TYPE II SECRETION SYSTEM PROTEIN K"/>
    <property type="match status" value="1"/>
</dbReference>
<keyword evidence="4" id="KW-0411">Iron-sulfur</keyword>
<proteinExistence type="predicted"/>
<dbReference type="AlphaFoldDB" id="A0A7G9G414"/>
<organism evidence="6 7">
    <name type="scientific">Qiania dongpingensis</name>
    <dbReference type="NCBI Taxonomy" id="2763669"/>
    <lineage>
        <taxon>Bacteria</taxon>
        <taxon>Bacillati</taxon>
        <taxon>Bacillota</taxon>
        <taxon>Clostridia</taxon>
        <taxon>Lachnospirales</taxon>
        <taxon>Lachnospiraceae</taxon>
        <taxon>Qiania</taxon>
    </lineage>
</organism>
<dbReference type="NCBIfam" id="TIGR03916">
    <property type="entry name" value="rSAM_link_UDG"/>
    <property type="match status" value="1"/>
</dbReference>
<dbReference type="PANTHER" id="PTHR21180">
    <property type="entry name" value="ENDONUCLEASE/EXONUCLEASE/PHOSPHATASE FAMILY DOMAIN-CONTAINING PROTEIN 1"/>
    <property type="match status" value="1"/>
</dbReference>
<dbReference type="InterPro" id="IPR003583">
    <property type="entry name" value="Hlx-hairpin-Hlx_DNA-bd_motif"/>
</dbReference>
<sequence>MEIGQGTMELKEKLRILSDAAKYDAACTSSGVDRPGKPGALGNASAAGICHSFASDGRCISLLKILLTNHCIYDCKYCINRRSNDVERTAFTPDEVCALTIEFYRRNYIEGLFLSSGVMKSPDHTMAQVYEVLYKLREVYQFRGYIHVKAIPGADAALIDQIGLLADRMSINLELPTAESLRSLAPHKSRQTILGPMRQIQAGIADSRLSMGQTARLERAYGAKSFSNGIFRLEEGERDGLGKRAGHAIDGRDLGAAPVLEGYDGRRGLARRERNEIRTYVPAGQSTQIIVGATPESDYHMMMVTQALYQKYDLKRVFFSAYVGINEDSALPAPGEKPPLLREHRLYQADWLLRFYGFRAEELLSEDKPNFNVFLDPKCDWAVRHLEYFPVEINLAAYELLLRVPGIGAKSARRIIQARRMGKLDFPDLKKLGVVLKRAHYFITCGGRQMYPVKLEENRITAGLISDSQKKNWQIEHQESFRQLSLFDDMKLEIPPTVEDFRKAAAGQL</sequence>
<reference evidence="6 7" key="1">
    <citation type="submission" date="2020-08" db="EMBL/GenBank/DDBJ databases">
        <authorList>
            <person name="Liu C."/>
            <person name="Sun Q."/>
        </authorList>
    </citation>
    <scope>NUCLEOTIDE SEQUENCE [LARGE SCALE GENOMIC DNA]</scope>
    <source>
        <strain evidence="6 7">NSJ-38</strain>
    </source>
</reference>
<dbReference type="InterPro" id="IPR023874">
    <property type="entry name" value="DNA_rSAM_put"/>
</dbReference>
<gene>
    <name evidence="6" type="ORF">H9Q78_14135</name>
</gene>
<dbReference type="InterPro" id="IPR013785">
    <property type="entry name" value="Aldolase_TIM"/>
</dbReference>
<dbReference type="GO" id="GO:0006281">
    <property type="term" value="P:DNA repair"/>
    <property type="evidence" value="ECO:0007669"/>
    <property type="project" value="InterPro"/>
</dbReference>
<dbReference type="SFLD" id="SFLDS00029">
    <property type="entry name" value="Radical_SAM"/>
    <property type="match status" value="1"/>
</dbReference>
<dbReference type="InterPro" id="IPR007197">
    <property type="entry name" value="rSAM"/>
</dbReference>